<proteinExistence type="predicted"/>
<accession>A0ACB8DBN4</accession>
<keyword evidence="2" id="KW-1185">Reference proteome</keyword>
<reference evidence="1" key="1">
    <citation type="submission" date="2020-05" db="EMBL/GenBank/DDBJ databases">
        <title>Large-scale comparative analyses of tick genomes elucidate their genetic diversity and vector capacities.</title>
        <authorList>
            <person name="Jia N."/>
            <person name="Wang J."/>
            <person name="Shi W."/>
            <person name="Du L."/>
            <person name="Sun Y."/>
            <person name="Zhan W."/>
            <person name="Jiang J."/>
            <person name="Wang Q."/>
            <person name="Zhang B."/>
            <person name="Ji P."/>
            <person name="Sakyi L.B."/>
            <person name="Cui X."/>
            <person name="Yuan T."/>
            <person name="Jiang B."/>
            <person name="Yang W."/>
            <person name="Lam T.T.-Y."/>
            <person name="Chang Q."/>
            <person name="Ding S."/>
            <person name="Wang X."/>
            <person name="Zhu J."/>
            <person name="Ruan X."/>
            <person name="Zhao L."/>
            <person name="Wei J."/>
            <person name="Que T."/>
            <person name="Du C."/>
            <person name="Cheng J."/>
            <person name="Dai P."/>
            <person name="Han X."/>
            <person name="Huang E."/>
            <person name="Gao Y."/>
            <person name="Liu J."/>
            <person name="Shao H."/>
            <person name="Ye R."/>
            <person name="Li L."/>
            <person name="Wei W."/>
            <person name="Wang X."/>
            <person name="Wang C."/>
            <person name="Yang T."/>
            <person name="Huo Q."/>
            <person name="Li W."/>
            <person name="Guo W."/>
            <person name="Chen H."/>
            <person name="Zhou L."/>
            <person name="Ni X."/>
            <person name="Tian J."/>
            <person name="Zhou Y."/>
            <person name="Sheng Y."/>
            <person name="Liu T."/>
            <person name="Pan Y."/>
            <person name="Xia L."/>
            <person name="Li J."/>
            <person name="Zhao F."/>
            <person name="Cao W."/>
        </authorList>
    </citation>
    <scope>NUCLEOTIDE SEQUENCE</scope>
    <source>
        <strain evidence="1">Dsil-2018</strain>
    </source>
</reference>
<dbReference type="Proteomes" id="UP000821865">
    <property type="component" value="Chromosome 2"/>
</dbReference>
<comment type="caution">
    <text evidence="1">The sequence shown here is derived from an EMBL/GenBank/DDBJ whole genome shotgun (WGS) entry which is preliminary data.</text>
</comment>
<gene>
    <name evidence="1" type="ORF">HPB49_008522</name>
</gene>
<organism evidence="1 2">
    <name type="scientific">Dermacentor silvarum</name>
    <name type="common">Tick</name>
    <dbReference type="NCBI Taxonomy" id="543639"/>
    <lineage>
        <taxon>Eukaryota</taxon>
        <taxon>Metazoa</taxon>
        <taxon>Ecdysozoa</taxon>
        <taxon>Arthropoda</taxon>
        <taxon>Chelicerata</taxon>
        <taxon>Arachnida</taxon>
        <taxon>Acari</taxon>
        <taxon>Parasitiformes</taxon>
        <taxon>Ixodida</taxon>
        <taxon>Ixodoidea</taxon>
        <taxon>Ixodidae</taxon>
        <taxon>Rhipicephalinae</taxon>
        <taxon>Dermacentor</taxon>
    </lineage>
</organism>
<evidence type="ECO:0000313" key="2">
    <source>
        <dbReference type="Proteomes" id="UP000821865"/>
    </source>
</evidence>
<name>A0ACB8DBN4_DERSI</name>
<protein>
    <submittedName>
        <fullName evidence="1">Uncharacterized protein</fullName>
    </submittedName>
</protein>
<dbReference type="EMBL" id="CM023471">
    <property type="protein sequence ID" value="KAH7965511.1"/>
    <property type="molecule type" value="Genomic_DNA"/>
</dbReference>
<evidence type="ECO:0000313" key="1">
    <source>
        <dbReference type="EMBL" id="KAH7965511.1"/>
    </source>
</evidence>
<sequence>MQTILSAPRVIAESDWKTLGALCLVIVLLLAAATGAVLVVRHTVGTKARTCTSDECTAHVQWLHGLLNRSVDPCEDFAAFTCATRTQSFGFFASATAEDVLNAWFTRVGPLLKGAARRLSAATKAFAAFGTCMDQDLKGAVTAMDVLRDFMRKRHILWPEEPEDNVSPLGVLLDLAFNWRLSFWVHVLLQRNVLGDRTATLLSGGNFVPFWAYHHREAVAEGAYENYYNSYARLFAPAGFPSPQPNEVSKMATMMTDVLEKFLAVKERKRPTPAQFRLRDIASYTPNISLAAWQTALEENVNIPPEFTGTDVFGVSDTAVLTAVNDLFVKYSHGEILRHLGWFFVQALAPIGNVSVLGGELKKGPYSRRNVFCSTEVEALYGALISSLYVDALLPREARSDVGAVLDNVKRTVVKKLADISWSDDASTLTAQVKIDQTKVRLWPPKWMLTSWGLNEMYAAFMSRGDTFASFWLDGFRNVRALKSKMRYDEALNLPTNSLLPLFDYDRLLNTVVVSVAALAPPLYYSHGTPAMIYGGLGFAFSQQLVRAFDSAGIKRYKQGSGHPVDRCSTIAAIKTVGVAPAAQTGDAAALYVGGALSEMSGGSLQLCRRRLPIVVSAS</sequence>